<dbReference type="RefSeq" id="WP_184617815.1">
    <property type="nucleotide sequence ID" value="NZ_BOOS01000006.1"/>
</dbReference>
<dbReference type="PANTHER" id="PTHR30055:SF238">
    <property type="entry name" value="MYCOFACTOCIN BIOSYNTHESIS TRANSCRIPTIONAL REGULATOR MFTR-RELATED"/>
    <property type="match status" value="1"/>
</dbReference>
<sequence>MTETQSRRRAPGMTPERRRDMIVKAALPLVAEHGAAVTTAQVARAAAIGEATIFRVFADKEELLDACVLAALDPGHVLGEIAAVPLDQPLAARLTEAADALGAHFARMGSVLGALHATGLRRGRAHPRHDPEGPGRAAGGGGAGVRAEDAGGSQRGAEAREGGAEAGTAPSREASMARTVEAVAELFEPERASLRLPPERLAAIFLGMLFSRPRLAAGQAADPAEIVEVFLHGALT</sequence>
<keyword evidence="2 4" id="KW-0238">DNA-binding</keyword>
<evidence type="ECO:0000313" key="7">
    <source>
        <dbReference type="EMBL" id="MBB5631308.1"/>
    </source>
</evidence>
<dbReference type="EMBL" id="JACHBR010000003">
    <property type="protein sequence ID" value="MBB5631308.1"/>
    <property type="molecule type" value="Genomic_DNA"/>
</dbReference>
<dbReference type="Pfam" id="PF00440">
    <property type="entry name" value="TetR_N"/>
    <property type="match status" value="1"/>
</dbReference>
<dbReference type="InterPro" id="IPR050109">
    <property type="entry name" value="HTH-type_TetR-like_transc_reg"/>
</dbReference>
<dbReference type="InterPro" id="IPR001647">
    <property type="entry name" value="HTH_TetR"/>
</dbReference>
<dbReference type="PRINTS" id="PR00455">
    <property type="entry name" value="HTHTETR"/>
</dbReference>
<dbReference type="InterPro" id="IPR009057">
    <property type="entry name" value="Homeodomain-like_sf"/>
</dbReference>
<feature type="region of interest" description="Disordered" evidence="5">
    <location>
        <begin position="120"/>
        <end position="175"/>
    </location>
</feature>
<feature type="domain" description="HTH tetR-type" evidence="6">
    <location>
        <begin position="16"/>
        <end position="75"/>
    </location>
</feature>
<name>A0A7W8ZC41_9ACTN</name>
<evidence type="ECO:0000256" key="3">
    <source>
        <dbReference type="ARBA" id="ARBA00023163"/>
    </source>
</evidence>
<reference evidence="7 8" key="1">
    <citation type="submission" date="2020-08" db="EMBL/GenBank/DDBJ databases">
        <title>Sequencing the genomes of 1000 actinobacteria strains.</title>
        <authorList>
            <person name="Klenk H.-P."/>
        </authorList>
    </citation>
    <scope>NUCLEOTIDE SEQUENCE [LARGE SCALE GENOMIC DNA]</scope>
    <source>
        <strain evidence="7 8">DSM 45790</strain>
    </source>
</reference>
<evidence type="ECO:0000259" key="6">
    <source>
        <dbReference type="PROSITE" id="PS50977"/>
    </source>
</evidence>
<dbReference type="GO" id="GO:0003700">
    <property type="term" value="F:DNA-binding transcription factor activity"/>
    <property type="evidence" value="ECO:0007669"/>
    <property type="project" value="TreeGrafter"/>
</dbReference>
<dbReference type="Proteomes" id="UP000588112">
    <property type="component" value="Unassembled WGS sequence"/>
</dbReference>
<evidence type="ECO:0000256" key="1">
    <source>
        <dbReference type="ARBA" id="ARBA00023015"/>
    </source>
</evidence>
<evidence type="ECO:0000256" key="2">
    <source>
        <dbReference type="ARBA" id="ARBA00023125"/>
    </source>
</evidence>
<dbReference type="PANTHER" id="PTHR30055">
    <property type="entry name" value="HTH-TYPE TRANSCRIPTIONAL REGULATOR RUTR"/>
    <property type="match status" value="1"/>
</dbReference>
<dbReference type="PROSITE" id="PS50977">
    <property type="entry name" value="HTH_TETR_2"/>
    <property type="match status" value="1"/>
</dbReference>
<accession>A0A7W8ZC41</accession>
<evidence type="ECO:0000313" key="8">
    <source>
        <dbReference type="Proteomes" id="UP000588112"/>
    </source>
</evidence>
<comment type="caution">
    <text evidence="7">The sequence shown here is derived from an EMBL/GenBank/DDBJ whole genome shotgun (WGS) entry which is preliminary data.</text>
</comment>
<dbReference type="AlphaFoldDB" id="A0A7W8ZC41"/>
<dbReference type="GO" id="GO:0000976">
    <property type="term" value="F:transcription cis-regulatory region binding"/>
    <property type="evidence" value="ECO:0007669"/>
    <property type="project" value="TreeGrafter"/>
</dbReference>
<gene>
    <name evidence="7" type="ORF">BJ981_007094</name>
</gene>
<evidence type="ECO:0000256" key="4">
    <source>
        <dbReference type="PROSITE-ProRule" id="PRU00335"/>
    </source>
</evidence>
<organism evidence="7 8">
    <name type="scientific">Sphaerisporangium krabiense</name>
    <dbReference type="NCBI Taxonomy" id="763782"/>
    <lineage>
        <taxon>Bacteria</taxon>
        <taxon>Bacillati</taxon>
        <taxon>Actinomycetota</taxon>
        <taxon>Actinomycetes</taxon>
        <taxon>Streptosporangiales</taxon>
        <taxon>Streptosporangiaceae</taxon>
        <taxon>Sphaerisporangium</taxon>
    </lineage>
</organism>
<dbReference type="SUPFAM" id="SSF46689">
    <property type="entry name" value="Homeodomain-like"/>
    <property type="match status" value="1"/>
</dbReference>
<proteinExistence type="predicted"/>
<keyword evidence="8" id="KW-1185">Reference proteome</keyword>
<evidence type="ECO:0000256" key="5">
    <source>
        <dbReference type="SAM" id="MobiDB-lite"/>
    </source>
</evidence>
<keyword evidence="3" id="KW-0804">Transcription</keyword>
<protein>
    <submittedName>
        <fullName evidence="7">AcrR family transcriptional regulator</fullName>
    </submittedName>
</protein>
<keyword evidence="1" id="KW-0805">Transcription regulation</keyword>
<dbReference type="Gene3D" id="1.10.357.10">
    <property type="entry name" value="Tetracycline Repressor, domain 2"/>
    <property type="match status" value="1"/>
</dbReference>
<feature type="DNA-binding region" description="H-T-H motif" evidence="4">
    <location>
        <begin position="38"/>
        <end position="57"/>
    </location>
</feature>